<name>A0A9Q0JT40_9MAGN</name>
<organism evidence="2 3">
    <name type="scientific">Protea cynaroides</name>
    <dbReference type="NCBI Taxonomy" id="273540"/>
    <lineage>
        <taxon>Eukaryota</taxon>
        <taxon>Viridiplantae</taxon>
        <taxon>Streptophyta</taxon>
        <taxon>Embryophyta</taxon>
        <taxon>Tracheophyta</taxon>
        <taxon>Spermatophyta</taxon>
        <taxon>Magnoliopsida</taxon>
        <taxon>Proteales</taxon>
        <taxon>Proteaceae</taxon>
        <taxon>Protea</taxon>
    </lineage>
</organism>
<evidence type="ECO:0000313" key="3">
    <source>
        <dbReference type="Proteomes" id="UP001141806"/>
    </source>
</evidence>
<sequence length="304" mass="32683">MQHTLQEYLDTAHSDGKNAKENGSKMAAKSNLEEVEGVEVQNDPPRVDGTRSKEKSLFSLMLQNRAWKNLNGKFPNRVRKKSPLELDPTRTLDSLDPLRLQPAVCPESGHLSSLEGLSDGPASVSSGLCAQSIPSPHFRNVFSKSPFPLLPRPAVSNRFKVLEAESDLSLSDTPEFPAGPCFSQLAPNPVSSPEITSAQPSDPLPNPLHSLAQNSSSRDLFSLCGEPVCLESVVTGSSPITPSPGKNFPNPEPSSIGRTPYPSRSCISPCSMLSGHLSFNQPSSKKVVGISSVGLEKMMALRGW</sequence>
<feature type="compositionally biased region" description="Polar residues" evidence="1">
    <location>
        <begin position="185"/>
        <end position="200"/>
    </location>
</feature>
<gene>
    <name evidence="2" type="ORF">NE237_014268</name>
</gene>
<comment type="caution">
    <text evidence="2">The sequence shown here is derived from an EMBL/GenBank/DDBJ whole genome shotgun (WGS) entry which is preliminary data.</text>
</comment>
<dbReference type="Proteomes" id="UP001141806">
    <property type="component" value="Unassembled WGS sequence"/>
</dbReference>
<proteinExistence type="predicted"/>
<protein>
    <submittedName>
        <fullName evidence="2">Uncharacterized protein</fullName>
    </submittedName>
</protein>
<reference evidence="2" key="1">
    <citation type="journal article" date="2023" name="Plant J.">
        <title>The genome of the king protea, Protea cynaroides.</title>
        <authorList>
            <person name="Chang J."/>
            <person name="Duong T.A."/>
            <person name="Schoeman C."/>
            <person name="Ma X."/>
            <person name="Roodt D."/>
            <person name="Barker N."/>
            <person name="Li Z."/>
            <person name="Van de Peer Y."/>
            <person name="Mizrachi E."/>
        </authorList>
    </citation>
    <scope>NUCLEOTIDE SEQUENCE</scope>
    <source>
        <tissue evidence="2">Young leaves</tissue>
    </source>
</reference>
<dbReference type="AlphaFoldDB" id="A0A9Q0JT40"/>
<dbReference type="EMBL" id="JAMYWD010002882">
    <property type="protein sequence ID" value="KAJ4935069.1"/>
    <property type="molecule type" value="Genomic_DNA"/>
</dbReference>
<evidence type="ECO:0000256" key="1">
    <source>
        <dbReference type="SAM" id="MobiDB-lite"/>
    </source>
</evidence>
<feature type="region of interest" description="Disordered" evidence="1">
    <location>
        <begin position="1"/>
        <end position="53"/>
    </location>
</feature>
<accession>A0A9Q0JT40</accession>
<keyword evidence="3" id="KW-1185">Reference proteome</keyword>
<feature type="region of interest" description="Disordered" evidence="1">
    <location>
        <begin position="181"/>
        <end position="211"/>
    </location>
</feature>
<evidence type="ECO:0000313" key="2">
    <source>
        <dbReference type="EMBL" id="KAJ4935069.1"/>
    </source>
</evidence>
<feature type="compositionally biased region" description="Basic and acidic residues" evidence="1">
    <location>
        <begin position="10"/>
        <end position="23"/>
    </location>
</feature>